<feature type="transmembrane region" description="Helical" evidence="1">
    <location>
        <begin position="97"/>
        <end position="121"/>
    </location>
</feature>
<accession>A0A0B0IEK8</accession>
<keyword evidence="1" id="KW-0812">Transmembrane</keyword>
<feature type="transmembrane region" description="Helical" evidence="1">
    <location>
        <begin position="45"/>
        <end position="63"/>
    </location>
</feature>
<keyword evidence="1" id="KW-1133">Transmembrane helix</keyword>
<dbReference type="EMBL" id="JRJU01000021">
    <property type="protein sequence ID" value="KHF39292.1"/>
    <property type="molecule type" value="Genomic_DNA"/>
</dbReference>
<evidence type="ECO:0000313" key="3">
    <source>
        <dbReference type="EMBL" id="KHF39292.1"/>
    </source>
</evidence>
<feature type="transmembrane region" description="Helical" evidence="1">
    <location>
        <begin position="127"/>
        <end position="144"/>
    </location>
</feature>
<evidence type="ECO:0000313" key="4">
    <source>
        <dbReference type="Proteomes" id="UP000030832"/>
    </source>
</evidence>
<feature type="transmembrane region" description="Helical" evidence="1">
    <location>
        <begin position="12"/>
        <end position="33"/>
    </location>
</feature>
<evidence type="ECO:0000256" key="1">
    <source>
        <dbReference type="SAM" id="Phobius"/>
    </source>
</evidence>
<gene>
    <name evidence="3" type="ORF">LQ50_16475</name>
</gene>
<feature type="transmembrane region" description="Helical" evidence="1">
    <location>
        <begin position="69"/>
        <end position="90"/>
    </location>
</feature>
<dbReference type="InterPro" id="IPR053150">
    <property type="entry name" value="Teicoplanin_resist-assoc"/>
</dbReference>
<dbReference type="PANTHER" id="PTHR36834">
    <property type="entry name" value="MEMBRANE PROTEIN-RELATED"/>
    <property type="match status" value="1"/>
</dbReference>
<dbReference type="eggNOG" id="COG4767">
    <property type="taxonomic scope" value="Bacteria"/>
</dbReference>
<sequence length="151" mass="17608">MLNLKSKWKATVLFIAYFSFISFLSFVGISIFFKERLHGNYIEASHNFIPFSTIGMYFLNFGSYNFYTWFYNTLGNILLFIPFGMFLALFFPKVTRVWAIIIILLFSFLIEAMQLISHLGVFDVDDIILKTVGGFLGFLIFNLLNRTKINE</sequence>
<dbReference type="InterPro" id="IPR006976">
    <property type="entry name" value="VanZ-like"/>
</dbReference>
<dbReference type="PANTHER" id="PTHR36834:SF1">
    <property type="entry name" value="INTEGRAL MEMBRANE PROTEIN"/>
    <property type="match status" value="1"/>
</dbReference>
<keyword evidence="1" id="KW-0472">Membrane</keyword>
<proteinExistence type="predicted"/>
<keyword evidence="4" id="KW-1185">Reference proteome</keyword>
<comment type="caution">
    <text evidence="3">The sequence shown here is derived from an EMBL/GenBank/DDBJ whole genome shotgun (WGS) entry which is preliminary data.</text>
</comment>
<dbReference type="Proteomes" id="UP000030832">
    <property type="component" value="Unassembled WGS sequence"/>
</dbReference>
<dbReference type="Pfam" id="PF04892">
    <property type="entry name" value="VanZ"/>
    <property type="match status" value="1"/>
</dbReference>
<protein>
    <recommendedName>
        <fullName evidence="2">VanZ-like domain-containing protein</fullName>
    </recommendedName>
</protein>
<organism evidence="3 4">
    <name type="scientific">Halalkalibacter okhensis</name>
    <dbReference type="NCBI Taxonomy" id="333138"/>
    <lineage>
        <taxon>Bacteria</taxon>
        <taxon>Bacillati</taxon>
        <taxon>Bacillota</taxon>
        <taxon>Bacilli</taxon>
        <taxon>Bacillales</taxon>
        <taxon>Bacillaceae</taxon>
        <taxon>Halalkalibacter</taxon>
    </lineage>
</organism>
<evidence type="ECO:0000259" key="2">
    <source>
        <dbReference type="Pfam" id="PF04892"/>
    </source>
</evidence>
<dbReference type="AlphaFoldDB" id="A0A0B0IEK8"/>
<name>A0A0B0IEK8_9BACI</name>
<feature type="domain" description="VanZ-like" evidence="2">
    <location>
        <begin position="14"/>
        <end position="144"/>
    </location>
</feature>
<reference evidence="3 4" key="1">
    <citation type="submission" date="2014-09" db="EMBL/GenBank/DDBJ databases">
        <title>Genome sequencing and annotation of Bacillus Okhensis strain Kh10-101T.</title>
        <authorList>
            <person name="Prakash J.S."/>
        </authorList>
    </citation>
    <scope>NUCLEOTIDE SEQUENCE [LARGE SCALE GENOMIC DNA]</scope>
    <source>
        <strain evidence="4">Kh10-101T</strain>
    </source>
</reference>